<dbReference type="STRING" id="1054147.F4Q556"/>
<dbReference type="PANTHER" id="PTHR16148:SF14">
    <property type="entry name" value="MYND-TYPE DOMAIN-CONTAINING PROTEIN"/>
    <property type="match status" value="1"/>
</dbReference>
<dbReference type="EMBL" id="GL883021">
    <property type="protein sequence ID" value="EGG17949.1"/>
    <property type="molecule type" value="Genomic_DNA"/>
</dbReference>
<organism evidence="1 2">
    <name type="scientific">Cavenderia fasciculata</name>
    <name type="common">Slime mold</name>
    <name type="synonym">Dictyostelium fasciculatum</name>
    <dbReference type="NCBI Taxonomy" id="261658"/>
    <lineage>
        <taxon>Eukaryota</taxon>
        <taxon>Amoebozoa</taxon>
        <taxon>Evosea</taxon>
        <taxon>Eumycetozoa</taxon>
        <taxon>Dictyostelia</taxon>
        <taxon>Acytosteliales</taxon>
        <taxon>Cavenderiaceae</taxon>
        <taxon>Cavenderia</taxon>
    </lineage>
</organism>
<accession>F4Q556</accession>
<dbReference type="Proteomes" id="UP000007797">
    <property type="component" value="Unassembled WGS sequence"/>
</dbReference>
<reference evidence="2" key="1">
    <citation type="journal article" date="2011" name="Genome Res.">
        <title>Phylogeny-wide analysis of social amoeba genomes highlights ancient origins for complex intercellular communication.</title>
        <authorList>
            <person name="Heidel A.J."/>
            <person name="Lawal H.M."/>
            <person name="Felder M."/>
            <person name="Schilde C."/>
            <person name="Helps N.R."/>
            <person name="Tunggal B."/>
            <person name="Rivero F."/>
            <person name="John U."/>
            <person name="Schleicher M."/>
            <person name="Eichinger L."/>
            <person name="Platzer M."/>
            <person name="Noegel A.A."/>
            <person name="Schaap P."/>
            <person name="Gloeckner G."/>
        </authorList>
    </citation>
    <scope>NUCLEOTIDE SEQUENCE [LARGE SCALE GENOMIC DNA]</scope>
    <source>
        <strain evidence="2">SH3</strain>
    </source>
</reference>
<dbReference type="GeneID" id="14868685"/>
<keyword evidence="2" id="KW-1185">Reference proteome</keyword>
<name>F4Q556_CACFS</name>
<evidence type="ECO:0000313" key="1">
    <source>
        <dbReference type="EMBL" id="EGG17949.1"/>
    </source>
</evidence>
<sequence>MKRINESDEHKDISEYTKEELNQLYKNDIYDLCVKNDIAVTNKETKTLMIKKILKHEKQREEHQQQIESNTLTDYNQGALEYALPWIIIARILKEACETKCIAKCTCVNSKAYSDAVANRTRFEFDLNSSRGVVTDTSFQASMLGDSDSADNIQDQTVFGYIQMNPFIKKHEIKQDDLCPLHKFTVGMGCQPSFNFDEYRRFSHSTFMDDSKRWTRSLGLVSKRLFSYVSTHLFTNIAIEPTDEMWSHIKDEHCIIKKATTLTVMPVPSGSTPKFFVDNTFSSKEMFVGVEKVYIKGSHLLEKVEHIRKLGVAMPKLKSIVPYTDTKPSKYMVKALFTTFDNLTSINLLNTGSLSDEIAQIRSLPSTTKLTKILLPVYFDWNSMQSELKQNLQTISMHPKLIVYPNTVDIDYKEIQQQDFPKLKHVYISYLVNMHPNWDDLVVPESVKKLSFNLPLPNVSPLVRNPHVRTVRFRAIKNRKVQDSLINRNIAYYFNVEDLKLLKFNQTSLTKIIIDSANDINHLQVNRFKSMGYQYTGSIFTTPDSLKKLQFKKLINNINNINNNNNDNNTLSSSTTTTTVINNINNNNNDKVEVEMKVGDNSKQLPNNIIRQIISMVWDLRDRCTCIYDINILNQWNEKGMEILNDEALIESFFAIKNQCAVHFSTKTTYSPLGLNGRQVNRSRLQLSLISKDLFKHIQSNHFNNILMVNVPDRRDTLGNRTGDYCLLKKINTITLNPNNVHPFGEIRYDDQEEKDGITKIRSLGTMGAISSFATGYPNICSLVLPGTSSFPKTLDLQQFNLLNKLDLSHMTGHCDYAYLAKLLKDKPLIKLYFPIHAASGYVELTDDVMKSVRCILLKPQETRIIAYFPNLTSVRYRSNHNSACPAILRLPPTIKKVKAHNISSTDPYIKTNTSVTTFKCTGSYALGVYLEQLSQTDHVQQFIYQNNKTTPILDLSTINTNFKLDYAQSKFTTDKHSATVNLNYSRK</sequence>
<proteinExistence type="predicted"/>
<evidence type="ECO:0000313" key="2">
    <source>
        <dbReference type="Proteomes" id="UP000007797"/>
    </source>
</evidence>
<dbReference type="AlphaFoldDB" id="F4Q556"/>
<gene>
    <name evidence="1" type="ORF">DFA_08950</name>
</gene>
<dbReference type="PANTHER" id="PTHR16148">
    <property type="entry name" value="NF-KAPPA-B-REPRESSING FACTOR-RELATED"/>
    <property type="match status" value="1"/>
</dbReference>
<dbReference type="KEGG" id="dfa:DFA_08950"/>
<protein>
    <submittedName>
        <fullName evidence="1">Uncharacterized protein</fullName>
    </submittedName>
</protein>
<dbReference type="RefSeq" id="XP_004356433.1">
    <property type="nucleotide sequence ID" value="XM_004356380.1"/>
</dbReference>